<evidence type="ECO:0000313" key="3">
    <source>
        <dbReference type="Proteomes" id="UP001244297"/>
    </source>
</evidence>
<evidence type="ECO:0000256" key="1">
    <source>
        <dbReference type="SAM" id="MobiDB-lite"/>
    </source>
</evidence>
<proteinExistence type="predicted"/>
<reference evidence="3" key="1">
    <citation type="journal article" date="2019" name="Int. J. Syst. Evol. Microbiol.">
        <title>The Global Catalogue of Microorganisms (GCM) 10K type strain sequencing project: providing services to taxonomists for standard genome sequencing and annotation.</title>
        <authorList>
            <consortium name="The Broad Institute Genomics Platform"/>
            <consortium name="The Broad Institute Genome Sequencing Center for Infectious Disease"/>
            <person name="Wu L."/>
            <person name="Ma J."/>
        </authorList>
    </citation>
    <scope>NUCLEOTIDE SEQUENCE [LARGE SCALE GENOMIC DNA]</scope>
    <source>
        <strain evidence="3">CECT 7806</strain>
    </source>
</reference>
<name>A0ABT8AKB3_9HYPH</name>
<protein>
    <recommendedName>
        <fullName evidence="4">Relaxosome protein TraY</fullName>
    </recommendedName>
</protein>
<dbReference type="Gene3D" id="1.10.1220.10">
    <property type="entry name" value="Met repressor-like"/>
    <property type="match status" value="1"/>
</dbReference>
<gene>
    <name evidence="2" type="ORF">QWZ18_06420</name>
</gene>
<organism evidence="2 3">
    <name type="scientific">Methylobacterium longum</name>
    <dbReference type="NCBI Taxonomy" id="767694"/>
    <lineage>
        <taxon>Bacteria</taxon>
        <taxon>Pseudomonadati</taxon>
        <taxon>Pseudomonadota</taxon>
        <taxon>Alphaproteobacteria</taxon>
        <taxon>Hyphomicrobiales</taxon>
        <taxon>Methylobacteriaceae</taxon>
        <taxon>Methylobacterium</taxon>
    </lineage>
</organism>
<dbReference type="Proteomes" id="UP001244297">
    <property type="component" value="Unassembled WGS sequence"/>
</dbReference>
<dbReference type="RefSeq" id="WP_290355313.1">
    <property type="nucleotide sequence ID" value="NZ_JAUFPT010000017.1"/>
</dbReference>
<keyword evidence="3" id="KW-1185">Reference proteome</keyword>
<dbReference type="EMBL" id="JAUFPT010000017">
    <property type="protein sequence ID" value="MDN3570255.1"/>
    <property type="molecule type" value="Genomic_DNA"/>
</dbReference>
<feature type="region of interest" description="Disordered" evidence="1">
    <location>
        <begin position="1"/>
        <end position="23"/>
    </location>
</feature>
<dbReference type="InterPro" id="IPR013321">
    <property type="entry name" value="Arc_rbn_hlx_hlx"/>
</dbReference>
<accession>A0ABT8AKB3</accession>
<sequence length="188" mass="21297">MSTIQDGQARRMGRPTVADEERKSATLRFRATEALRERIEQAANNSGLTLSEELERRLADSFKFELVLHTMFSDEQTKAFFVNLAALVHTVRKHSNEDGTLSDLAKWFEHDPTRAGLRAGIDVLVDHFIPEARKPNPSPSNPAEARQERFYAVELENMEEFGKEFTEMMMGKISENAADLNLDGSSEH</sequence>
<evidence type="ECO:0008006" key="4">
    <source>
        <dbReference type="Google" id="ProtNLM"/>
    </source>
</evidence>
<evidence type="ECO:0000313" key="2">
    <source>
        <dbReference type="EMBL" id="MDN3570255.1"/>
    </source>
</evidence>
<comment type="caution">
    <text evidence="2">The sequence shown here is derived from an EMBL/GenBank/DDBJ whole genome shotgun (WGS) entry which is preliminary data.</text>
</comment>